<evidence type="ECO:0000313" key="2">
    <source>
        <dbReference type="Proteomes" id="UP000321291"/>
    </source>
</evidence>
<organism evidence="1 2">
    <name type="scientific">Arachidicoccus ginsenosidivorans</name>
    <dbReference type="NCBI Taxonomy" id="496057"/>
    <lineage>
        <taxon>Bacteria</taxon>
        <taxon>Pseudomonadati</taxon>
        <taxon>Bacteroidota</taxon>
        <taxon>Chitinophagia</taxon>
        <taxon>Chitinophagales</taxon>
        <taxon>Chitinophagaceae</taxon>
        <taxon>Arachidicoccus</taxon>
    </lineage>
</organism>
<dbReference type="Proteomes" id="UP000321291">
    <property type="component" value="Chromosome"/>
</dbReference>
<dbReference type="EMBL" id="CP042434">
    <property type="protein sequence ID" value="QEC73989.1"/>
    <property type="molecule type" value="Genomic_DNA"/>
</dbReference>
<dbReference type="PANTHER" id="PTHR37841">
    <property type="entry name" value="GLR2918 PROTEIN"/>
    <property type="match status" value="1"/>
</dbReference>
<name>A0A5B8VRD1_9BACT</name>
<sequence length="681" mass="78265">MELTPIHILNSDEIVKSFIKYFENIKGLEKANKIQTHVNQCQATSNYFAHTIKNKEYPVGDTILTTLNTKSYFIFSKGETACMGGMIFMHDWMLNRKACGEPYDDLIVKDILIKILNRSRRSQFNVSIFENYYEYLRNICDLSFNHIQNKIKEIDTISNTDQNFLWEILKKVGRTEQAELLKARKSELNTVYYAYLYQIIDEQIFKKLIDNLIESDSSHNIVPDVPIPSLILNTNGQKEKILIPYRKGIKWGFCDLNGDMKIECIFDLVWKFNGEFACAILNKKHGVIDKNGTIILPFIYDSILIFEKGYFKVELDKKFGVSNKFGELLVPLVFDSHIHIDFENGWESADISIDGKYGLKDERNNLIIPYIYDSQIQFESNDLALVSVDGQFGFIDRTGKTIIPLIYDALLKFKEGLAPAKIKNKWGFIDKSGNTVIPFKYASANPFNCNRAAVKDFNDRFGYIDKSGKVAIPIKYEKAFNFDESGLAVVQLNGFYGVINLMGEILVPFEYDGLNINNKYGIIMPCKNKKYGAMDLKGKVIISCQYDTIQLREGGFNVYLKTKGWGVIDYKGNQIIPPIYSEIKYNDGKSIIFQRHDEVGIKDFNGETIVPLGLYDEIWNFKENLASVSKDFKCGFIDRFGNLVIPLIYDCTSSFENGFAHVDINHNMGFIDKNNKQYWED</sequence>
<protein>
    <submittedName>
        <fullName evidence="1">WG repeat-containing protein</fullName>
    </submittedName>
</protein>
<dbReference type="RefSeq" id="WP_146787467.1">
    <property type="nucleotide sequence ID" value="NZ_CP042434.1"/>
</dbReference>
<dbReference type="KEGG" id="agi:FSB73_22280"/>
<gene>
    <name evidence="1" type="ORF">FSB73_22280</name>
</gene>
<keyword evidence="2" id="KW-1185">Reference proteome</keyword>
<accession>A0A5B8VRD1</accession>
<dbReference type="OrthoDB" id="5464673at2"/>
<reference evidence="1 2" key="1">
    <citation type="journal article" date="2017" name="Int. J. Syst. Evol. Microbiol.">
        <title>Arachidicoccus ginsenosidivorans sp. nov., with ginsenoside-converting activity isolated from ginseng cultivating soil.</title>
        <authorList>
            <person name="Siddiqi M.Z."/>
            <person name="Aslam Z."/>
            <person name="Im W.T."/>
        </authorList>
    </citation>
    <scope>NUCLEOTIDE SEQUENCE [LARGE SCALE GENOMIC DNA]</scope>
    <source>
        <strain evidence="1 2">Gsoil 809</strain>
    </source>
</reference>
<dbReference type="AlphaFoldDB" id="A0A5B8VRD1"/>
<dbReference type="PANTHER" id="PTHR37841:SF1">
    <property type="entry name" value="DUF3298 DOMAIN-CONTAINING PROTEIN"/>
    <property type="match status" value="1"/>
</dbReference>
<dbReference type="Pfam" id="PF14903">
    <property type="entry name" value="WG_beta_rep"/>
    <property type="match status" value="9"/>
</dbReference>
<dbReference type="SUPFAM" id="SSF69360">
    <property type="entry name" value="Cell wall binding repeat"/>
    <property type="match status" value="1"/>
</dbReference>
<dbReference type="InterPro" id="IPR032774">
    <property type="entry name" value="WG_beta_rep"/>
</dbReference>
<proteinExistence type="predicted"/>
<evidence type="ECO:0000313" key="1">
    <source>
        <dbReference type="EMBL" id="QEC73989.1"/>
    </source>
</evidence>